<dbReference type="PANTHER" id="PTHR11706">
    <property type="entry name" value="SOLUTE CARRIER PROTEIN FAMILY 11 MEMBER"/>
    <property type="match status" value="1"/>
</dbReference>
<evidence type="ECO:0000256" key="2">
    <source>
        <dbReference type="ARBA" id="ARBA00022448"/>
    </source>
</evidence>
<dbReference type="Pfam" id="PF01566">
    <property type="entry name" value="Nramp"/>
    <property type="match status" value="1"/>
</dbReference>
<dbReference type="Proteomes" id="UP000177126">
    <property type="component" value="Unassembled WGS sequence"/>
</dbReference>
<feature type="transmembrane region" description="Helical" evidence="6">
    <location>
        <begin position="279"/>
        <end position="303"/>
    </location>
</feature>
<organism evidence="7 8">
    <name type="scientific">Candidatus Portnoybacteria bacterium RIFCSPLOWO2_02_FULL_39_11</name>
    <dbReference type="NCBI Taxonomy" id="1802001"/>
    <lineage>
        <taxon>Bacteria</taxon>
        <taxon>Candidatus Portnoyibacteriota</taxon>
    </lineage>
</organism>
<evidence type="ECO:0000256" key="1">
    <source>
        <dbReference type="ARBA" id="ARBA00004141"/>
    </source>
</evidence>
<feature type="transmembrane region" description="Helical" evidence="6">
    <location>
        <begin position="228"/>
        <end position="252"/>
    </location>
</feature>
<evidence type="ECO:0000256" key="6">
    <source>
        <dbReference type="SAM" id="Phobius"/>
    </source>
</evidence>
<feature type="transmembrane region" description="Helical" evidence="6">
    <location>
        <begin position="323"/>
        <end position="342"/>
    </location>
</feature>
<keyword evidence="5 6" id="KW-0472">Membrane</keyword>
<keyword evidence="2" id="KW-0813">Transport</keyword>
<evidence type="ECO:0008006" key="9">
    <source>
        <dbReference type="Google" id="ProtNLM"/>
    </source>
</evidence>
<protein>
    <recommendedName>
        <fullName evidence="9">Mn transporter</fullName>
    </recommendedName>
</protein>
<feature type="transmembrane region" description="Helical" evidence="6">
    <location>
        <begin position="348"/>
        <end position="367"/>
    </location>
</feature>
<evidence type="ECO:0000256" key="4">
    <source>
        <dbReference type="ARBA" id="ARBA00022989"/>
    </source>
</evidence>
<dbReference type="GO" id="GO:0015086">
    <property type="term" value="F:cadmium ion transmembrane transporter activity"/>
    <property type="evidence" value="ECO:0007669"/>
    <property type="project" value="TreeGrafter"/>
</dbReference>
<feature type="transmembrane region" description="Helical" evidence="6">
    <location>
        <begin position="120"/>
        <end position="138"/>
    </location>
</feature>
<keyword evidence="3 6" id="KW-0812">Transmembrane</keyword>
<feature type="transmembrane region" description="Helical" evidence="6">
    <location>
        <begin position="145"/>
        <end position="166"/>
    </location>
</feature>
<feature type="transmembrane region" description="Helical" evidence="6">
    <location>
        <begin position="387"/>
        <end position="408"/>
    </location>
</feature>
<dbReference type="InterPro" id="IPR001046">
    <property type="entry name" value="NRAMP_fam"/>
</dbReference>
<dbReference type="GO" id="GO:0034755">
    <property type="term" value="P:iron ion transmembrane transport"/>
    <property type="evidence" value="ECO:0007669"/>
    <property type="project" value="TreeGrafter"/>
</dbReference>
<comment type="subcellular location">
    <subcellularLocation>
        <location evidence="1">Membrane</location>
        <topology evidence="1">Multi-pass membrane protein</topology>
    </subcellularLocation>
</comment>
<comment type="caution">
    <text evidence="7">The sequence shown here is derived from an EMBL/GenBank/DDBJ whole genome shotgun (WGS) entry which is preliminary data.</text>
</comment>
<feature type="transmembrane region" description="Helical" evidence="6">
    <location>
        <begin position="186"/>
        <end position="207"/>
    </location>
</feature>
<evidence type="ECO:0000313" key="8">
    <source>
        <dbReference type="Proteomes" id="UP000177126"/>
    </source>
</evidence>
<dbReference type="GO" id="GO:0005886">
    <property type="term" value="C:plasma membrane"/>
    <property type="evidence" value="ECO:0007669"/>
    <property type="project" value="TreeGrafter"/>
</dbReference>
<proteinExistence type="predicted"/>
<reference evidence="7 8" key="1">
    <citation type="journal article" date="2016" name="Nat. Commun.">
        <title>Thousands of microbial genomes shed light on interconnected biogeochemical processes in an aquifer system.</title>
        <authorList>
            <person name="Anantharaman K."/>
            <person name="Brown C.T."/>
            <person name="Hug L.A."/>
            <person name="Sharon I."/>
            <person name="Castelle C.J."/>
            <person name="Probst A.J."/>
            <person name="Thomas B.C."/>
            <person name="Singh A."/>
            <person name="Wilkins M.J."/>
            <person name="Karaoz U."/>
            <person name="Brodie E.L."/>
            <person name="Williams K.H."/>
            <person name="Hubbard S.S."/>
            <person name="Banfield J.F."/>
        </authorList>
    </citation>
    <scope>NUCLEOTIDE SEQUENCE [LARGE SCALE GENOMIC DNA]</scope>
</reference>
<dbReference type="PANTHER" id="PTHR11706:SF33">
    <property type="entry name" value="NATURAL RESISTANCE-ASSOCIATED MACROPHAGE PROTEIN 2"/>
    <property type="match status" value="1"/>
</dbReference>
<evidence type="ECO:0000256" key="5">
    <source>
        <dbReference type="ARBA" id="ARBA00023136"/>
    </source>
</evidence>
<feature type="transmembrane region" description="Helical" evidence="6">
    <location>
        <begin position="47"/>
        <end position="67"/>
    </location>
</feature>
<dbReference type="AlphaFoldDB" id="A0A1G2FS45"/>
<feature type="transmembrane region" description="Helical" evidence="6">
    <location>
        <begin position="87"/>
        <end position="114"/>
    </location>
</feature>
<name>A0A1G2FS45_9BACT</name>
<accession>A0A1G2FS45</accession>
<gene>
    <name evidence="7" type="ORF">A3B04_00955</name>
</gene>
<evidence type="ECO:0000313" key="7">
    <source>
        <dbReference type="EMBL" id="OGZ40914.1"/>
    </source>
</evidence>
<evidence type="ECO:0000256" key="3">
    <source>
        <dbReference type="ARBA" id="ARBA00022692"/>
    </source>
</evidence>
<sequence length="410" mass="45177">MFQHFLKPIKRFRKSYLPGIVTASADDDPSSISTYSVIGAATGFSQLWLFFVSTPLLIAIHQITARIGDVTKKGLITLIKENYGRRVAFLSVLILVAANLLSLVADIVGMAAGFQLLTSWSYIYFIVPLIIFVWYIIVFDSYKKIAQYFGWFAGIILAYFLAGILAKPDWGLIFKSIIMPPIKFNTAYFMAALGLIGPSFSPYAFFWQTEEEIEENHGVKQIGSSSRAVILGFIYSGLAAFFVVVASASVVLKTDINFLTVKDIAQALTPVAGQWATKLFGIGLIGSGILAIPILAISSAYGVAEFFKWSGGLNQKPSKAKGFYGLITFGFIFCLVALLFDLNPIKVLFYSQVIVGAITPIMIYFILRLASSPKVMGNLCCTRWTVIGGWLALVLLILGDVFLFFYLFNL</sequence>
<keyword evidence="4 6" id="KW-1133">Transmembrane helix</keyword>
<dbReference type="GO" id="GO:0005384">
    <property type="term" value="F:manganese ion transmembrane transporter activity"/>
    <property type="evidence" value="ECO:0007669"/>
    <property type="project" value="TreeGrafter"/>
</dbReference>
<dbReference type="EMBL" id="MHNF01000023">
    <property type="protein sequence ID" value="OGZ40914.1"/>
    <property type="molecule type" value="Genomic_DNA"/>
</dbReference>